<evidence type="ECO:0000313" key="2">
    <source>
        <dbReference type="Proteomes" id="UP000283523"/>
    </source>
</evidence>
<dbReference type="EMBL" id="QXED01000012">
    <property type="protein sequence ID" value="RIV18305.1"/>
    <property type="molecule type" value="Genomic_DNA"/>
</dbReference>
<proteinExistence type="predicted"/>
<dbReference type="Gene3D" id="3.30.1150.10">
    <property type="match status" value="1"/>
</dbReference>
<evidence type="ECO:0008006" key="3">
    <source>
        <dbReference type="Google" id="ProtNLM"/>
    </source>
</evidence>
<reference evidence="1 2" key="1">
    <citation type="submission" date="2018-08" db="EMBL/GenBank/DDBJ databases">
        <title>Fibrisoma montanum sp. nov., isolated from Danxia mountain soil.</title>
        <authorList>
            <person name="Huang Y."/>
        </authorList>
    </citation>
    <scope>NUCLEOTIDE SEQUENCE [LARGE SCALE GENOMIC DNA]</scope>
    <source>
        <strain evidence="1 2">HYT19</strain>
    </source>
</reference>
<gene>
    <name evidence="1" type="ORF">DYU11_29155</name>
</gene>
<accession>A0A418LYL8</accession>
<dbReference type="AlphaFoldDB" id="A0A418LYL8"/>
<dbReference type="Proteomes" id="UP000283523">
    <property type="component" value="Unassembled WGS sequence"/>
</dbReference>
<evidence type="ECO:0000313" key="1">
    <source>
        <dbReference type="EMBL" id="RIV18305.1"/>
    </source>
</evidence>
<name>A0A418LYL8_9BACT</name>
<organism evidence="1 2">
    <name type="scientific">Fibrisoma montanum</name>
    <dbReference type="NCBI Taxonomy" id="2305895"/>
    <lineage>
        <taxon>Bacteria</taxon>
        <taxon>Pseudomonadati</taxon>
        <taxon>Bacteroidota</taxon>
        <taxon>Cytophagia</taxon>
        <taxon>Cytophagales</taxon>
        <taxon>Spirosomataceae</taxon>
        <taxon>Fibrisoma</taxon>
    </lineage>
</organism>
<comment type="caution">
    <text evidence="1">The sequence shown here is derived from an EMBL/GenBank/DDBJ whole genome shotgun (WGS) entry which is preliminary data.</text>
</comment>
<keyword evidence="2" id="KW-1185">Reference proteome</keyword>
<sequence length="137" mass="15291">MLLVAAVLLWQPSNGQASIQRNGETIYTEVERQPEFPGGKRALSMYLMKNVKYPSVLSKTNYDPGKIIVRFVVAKNGVVRNVEISSKPAAAEAQQSLQNYLASILNAIEKMPRWRPAEVNGERVASLYILPVQVYVN</sequence>
<dbReference type="SUPFAM" id="SSF74653">
    <property type="entry name" value="TolA/TonB C-terminal domain"/>
    <property type="match status" value="1"/>
</dbReference>
<protein>
    <recommendedName>
        <fullName evidence="3">TonB C-terminal domain-containing protein</fullName>
    </recommendedName>
</protein>